<comment type="catalytic activity">
    <reaction evidence="7">
        <text>UDP-N-acetyl-alpha-D-mannosamine + 2 NAD(+) + H2O = UDP-N-acetyl-alpha-D-mannosaminouronate + 2 NADH + 3 H(+)</text>
        <dbReference type="Rhea" id="RHEA:25780"/>
        <dbReference type="ChEBI" id="CHEBI:15377"/>
        <dbReference type="ChEBI" id="CHEBI:15378"/>
        <dbReference type="ChEBI" id="CHEBI:57540"/>
        <dbReference type="ChEBI" id="CHEBI:57945"/>
        <dbReference type="ChEBI" id="CHEBI:68623"/>
        <dbReference type="ChEBI" id="CHEBI:70731"/>
        <dbReference type="EC" id="1.1.1.336"/>
    </reaction>
</comment>
<dbReference type="Gene3D" id="3.40.50.720">
    <property type="entry name" value="NAD(P)-binding Rossmann-like Domain"/>
    <property type="match status" value="2"/>
</dbReference>
<dbReference type="InterPro" id="IPR014027">
    <property type="entry name" value="UDP-Glc/GDP-Man_DH_C"/>
</dbReference>
<keyword evidence="5" id="KW-0520">NAD</keyword>
<dbReference type="SMART" id="SM00984">
    <property type="entry name" value="UDPG_MGDP_dh_C"/>
    <property type="match status" value="1"/>
</dbReference>
<dbReference type="InterPro" id="IPR028359">
    <property type="entry name" value="UDP_ManNAc/GlcNAc_DH"/>
</dbReference>
<evidence type="ECO:0000313" key="11">
    <source>
        <dbReference type="Proteomes" id="UP000093069"/>
    </source>
</evidence>
<evidence type="ECO:0000259" key="9">
    <source>
        <dbReference type="SMART" id="SM00984"/>
    </source>
</evidence>
<name>A0A160VTV0_9EURY</name>
<evidence type="ECO:0000256" key="4">
    <source>
        <dbReference type="ARBA" id="ARBA00023002"/>
    </source>
</evidence>
<accession>A0A160VTV0</accession>
<dbReference type="PIRSF" id="PIRSF000124">
    <property type="entry name" value="UDPglc_GDPman_dh"/>
    <property type="match status" value="1"/>
</dbReference>
<dbReference type="SUPFAM" id="SSF51735">
    <property type="entry name" value="NAD(P)-binding Rossmann-fold domains"/>
    <property type="match status" value="1"/>
</dbReference>
<dbReference type="NCBIfam" id="TIGR03026">
    <property type="entry name" value="NDP-sugDHase"/>
    <property type="match status" value="1"/>
</dbReference>
<dbReference type="InterPro" id="IPR036220">
    <property type="entry name" value="UDP-Glc/GDP-Man_DH_C_sf"/>
</dbReference>
<dbReference type="PANTHER" id="PTHR43491">
    <property type="entry name" value="UDP-N-ACETYL-D-MANNOSAMINE DEHYDROGENASE"/>
    <property type="match status" value="1"/>
</dbReference>
<dbReference type="Pfam" id="PF03720">
    <property type="entry name" value="UDPG_MGDP_dh_C"/>
    <property type="match status" value="1"/>
</dbReference>
<evidence type="ECO:0000256" key="6">
    <source>
        <dbReference type="ARBA" id="ARBA00030172"/>
    </source>
</evidence>
<reference evidence="11" key="1">
    <citation type="submission" date="2016-01" db="EMBL/GenBank/DDBJ databases">
        <authorList>
            <person name="Vorgias C.E."/>
        </authorList>
    </citation>
    <scope>NUCLEOTIDE SEQUENCE [LARGE SCALE GENOMIC DNA]</scope>
</reference>
<dbReference type="AlphaFoldDB" id="A0A160VTV0"/>
<gene>
    <name evidence="10" type="ORF">CHITON_1854</name>
</gene>
<dbReference type="KEGG" id="tch:CHITON_1854"/>
<protein>
    <recommendedName>
        <fullName evidence="3">UDP-N-acetyl-D-mannosamine dehydrogenase</fullName>
        <ecNumber evidence="2">1.1.1.336</ecNumber>
    </recommendedName>
    <alternativeName>
        <fullName evidence="6">UDP-ManNAc 6-dehydrogenase</fullName>
    </alternativeName>
</protein>
<evidence type="ECO:0000256" key="8">
    <source>
        <dbReference type="PIRNR" id="PIRNR000124"/>
    </source>
</evidence>
<dbReference type="InterPro" id="IPR014026">
    <property type="entry name" value="UDP-Glc/GDP-Man_DH_dimer"/>
</dbReference>
<sequence>MENILNRGFLVFSIMHLGTLKIQAMEMEAGGIMKIGVIGLGYIGLPTAIMFASSGHNVIGLEIRRDVVEKINSGRAHIIEPEINERLKKVIAEERLKATTRPEDLRGAEAFIVCVQTPLLDDSPDLSYVENAIRTIAEVMDRGALIVIESTVPPGTTVRMARLLEDLTGMREGIDFYVAHAPERVMPGRIFKELVYNSRIIGGVSPKAAVLAEKLYRSFVKGKIYLTTATTAEMVKLMENTFRDVNIALANEFAILAQQYGVNVFEAIRLANTHPRVRIHMPGIGVGGHCLPKDPYLLLSSAKKEFGLIRLARQVNENMPKIAVNLLFEAFERAGVDPSRATVVVLGLAYKGGTDDTRNSPALKLVKLLETRVGEVRTYDPYVGGTHKDIKDALREADAAIIATDHLEFKTLPWEELGSLMRTRILIDGRGIIAEPPADFIFLGIGRGDV</sequence>
<dbReference type="GO" id="GO:0051287">
    <property type="term" value="F:NAD binding"/>
    <property type="evidence" value="ECO:0007669"/>
    <property type="project" value="InterPro"/>
</dbReference>
<dbReference type="GO" id="GO:0016628">
    <property type="term" value="F:oxidoreductase activity, acting on the CH-CH group of donors, NAD or NADP as acceptor"/>
    <property type="evidence" value="ECO:0007669"/>
    <property type="project" value="InterPro"/>
</dbReference>
<dbReference type="Pfam" id="PF03721">
    <property type="entry name" value="UDPG_MGDP_dh_N"/>
    <property type="match status" value="1"/>
</dbReference>
<comment type="similarity">
    <text evidence="1 8">Belongs to the UDP-glucose/GDP-mannose dehydrogenase family.</text>
</comment>
<dbReference type="Pfam" id="PF00984">
    <property type="entry name" value="UDPG_MGDP_dh"/>
    <property type="match status" value="1"/>
</dbReference>
<dbReference type="PIRSF" id="PIRSF500136">
    <property type="entry name" value="UDP_ManNAc_DH"/>
    <property type="match status" value="1"/>
</dbReference>
<evidence type="ECO:0000313" key="10">
    <source>
        <dbReference type="EMBL" id="CUX78633.1"/>
    </source>
</evidence>
<dbReference type="PANTHER" id="PTHR43491:SF2">
    <property type="entry name" value="UDP-N-ACETYL-D-MANNOSAMINE DEHYDROGENASE"/>
    <property type="match status" value="1"/>
</dbReference>
<dbReference type="InterPro" id="IPR008927">
    <property type="entry name" value="6-PGluconate_DH-like_C_sf"/>
</dbReference>
<evidence type="ECO:0000256" key="5">
    <source>
        <dbReference type="ARBA" id="ARBA00023027"/>
    </source>
</evidence>
<feature type="domain" description="UDP-glucose/GDP-mannose dehydrogenase C-terminal" evidence="9">
    <location>
        <begin position="344"/>
        <end position="435"/>
    </location>
</feature>
<evidence type="ECO:0000256" key="7">
    <source>
        <dbReference type="ARBA" id="ARBA00049130"/>
    </source>
</evidence>
<organism evidence="10 11">
    <name type="scientific">Thermococcus chitonophagus</name>
    <dbReference type="NCBI Taxonomy" id="54262"/>
    <lineage>
        <taxon>Archaea</taxon>
        <taxon>Methanobacteriati</taxon>
        <taxon>Methanobacteriota</taxon>
        <taxon>Thermococci</taxon>
        <taxon>Thermococcales</taxon>
        <taxon>Thermococcaceae</taxon>
        <taxon>Thermococcus</taxon>
    </lineage>
</organism>
<dbReference type="InterPro" id="IPR017476">
    <property type="entry name" value="UDP-Glc/GDP-Man"/>
</dbReference>
<dbReference type="SUPFAM" id="SSF48179">
    <property type="entry name" value="6-phosphogluconate dehydrogenase C-terminal domain-like"/>
    <property type="match status" value="1"/>
</dbReference>
<evidence type="ECO:0000256" key="3">
    <source>
        <dbReference type="ARBA" id="ARBA00016796"/>
    </source>
</evidence>
<keyword evidence="4" id="KW-0560">Oxidoreductase</keyword>
<dbReference type="GO" id="GO:0000271">
    <property type="term" value="P:polysaccharide biosynthetic process"/>
    <property type="evidence" value="ECO:0007669"/>
    <property type="project" value="InterPro"/>
</dbReference>
<dbReference type="Proteomes" id="UP000093069">
    <property type="component" value="Chromosome I"/>
</dbReference>
<dbReference type="NCBIfam" id="NF040825">
    <property type="entry name" value="UDPMaNacDH_Arch"/>
    <property type="match status" value="1"/>
</dbReference>
<dbReference type="SUPFAM" id="SSF52413">
    <property type="entry name" value="UDP-glucose/GDP-mannose dehydrogenase C-terminal domain"/>
    <property type="match status" value="1"/>
</dbReference>
<dbReference type="EC" id="1.1.1.336" evidence="2"/>
<dbReference type="InterPro" id="IPR001732">
    <property type="entry name" value="UDP-Glc/GDP-Man_DH_N"/>
</dbReference>
<dbReference type="GO" id="GO:0089714">
    <property type="term" value="F:UDP-N-acetyl-D-mannosamine dehydrogenase activity"/>
    <property type="evidence" value="ECO:0007669"/>
    <property type="project" value="UniProtKB-EC"/>
</dbReference>
<evidence type="ECO:0000256" key="1">
    <source>
        <dbReference type="ARBA" id="ARBA00006601"/>
    </source>
</evidence>
<dbReference type="EMBL" id="LN999010">
    <property type="protein sequence ID" value="CUX78633.1"/>
    <property type="molecule type" value="Genomic_DNA"/>
</dbReference>
<dbReference type="STRING" id="54262.CHITON_1854"/>
<evidence type="ECO:0000256" key="2">
    <source>
        <dbReference type="ARBA" id="ARBA00012935"/>
    </source>
</evidence>
<proteinExistence type="inferred from homology"/>
<dbReference type="InterPro" id="IPR036291">
    <property type="entry name" value="NAD(P)-bd_dom_sf"/>
</dbReference>
<dbReference type="InterPro" id="IPR053627">
    <property type="entry name" value="UDP-sugar_DH"/>
</dbReference>